<dbReference type="STRING" id="1121324.CLIT_23c03790"/>
<dbReference type="RefSeq" id="WP_038267989.1">
    <property type="nucleotide sequence ID" value="NZ_FSRH01000003.1"/>
</dbReference>
<name>A0A069RAR6_PEPLI</name>
<dbReference type="PANTHER" id="PTHR34297">
    <property type="entry name" value="HYPOTHETICAL CYTOSOLIC PROTEIN-RELATED"/>
    <property type="match status" value="1"/>
</dbReference>
<dbReference type="PANTHER" id="PTHR34297:SF2">
    <property type="entry name" value="ASP23_GLS24 FAMILY ENVELOPE STRESS RESPONSE PROTEIN"/>
    <property type="match status" value="1"/>
</dbReference>
<dbReference type="OrthoDB" id="9793465at2"/>
<dbReference type="Proteomes" id="UP000027946">
    <property type="component" value="Unassembled WGS sequence"/>
</dbReference>
<evidence type="ECO:0000313" key="3">
    <source>
        <dbReference type="Proteomes" id="UP000027946"/>
    </source>
</evidence>
<dbReference type="eggNOG" id="COG1302">
    <property type="taxonomic scope" value="Bacteria"/>
</dbReference>
<organism evidence="2 3">
    <name type="scientific">Peptoclostridium litorale DSM 5388</name>
    <dbReference type="NCBI Taxonomy" id="1121324"/>
    <lineage>
        <taxon>Bacteria</taxon>
        <taxon>Bacillati</taxon>
        <taxon>Bacillota</taxon>
        <taxon>Clostridia</taxon>
        <taxon>Peptostreptococcales</taxon>
        <taxon>Peptoclostridiaceae</taxon>
        <taxon>Peptoclostridium</taxon>
    </lineage>
</organism>
<comment type="caution">
    <text evidence="2">The sequence shown here is derived from an EMBL/GenBank/DDBJ whole genome shotgun (WGS) entry which is preliminary data.</text>
</comment>
<reference evidence="2 3" key="1">
    <citation type="submission" date="2014-03" db="EMBL/GenBank/DDBJ databases">
        <title>Genome sequence of Clostridium litorale W6, DSM 5388.</title>
        <authorList>
            <person name="Poehlein A."/>
            <person name="Jagirdar A."/>
            <person name="Khonsari B."/>
            <person name="Chibani C.M."/>
            <person name="Gutierrez Gutierrez D.A."/>
            <person name="Davydova E."/>
            <person name="Alghaithi H.S."/>
            <person name="Nair K.P."/>
            <person name="Dhamotharan K."/>
            <person name="Chandran L."/>
            <person name="G W."/>
            <person name="Daniel R."/>
        </authorList>
    </citation>
    <scope>NUCLEOTIDE SEQUENCE [LARGE SCALE GENOMIC DNA]</scope>
    <source>
        <strain evidence="2 3">W6</strain>
    </source>
</reference>
<dbReference type="InterPro" id="IPR005531">
    <property type="entry name" value="Asp23"/>
</dbReference>
<keyword evidence="3" id="KW-1185">Reference proteome</keyword>
<sequence length="121" mass="13557">MESKDYGQIKISEEVISTIASMAASEIDGVADMSRSIKGEIKEILGKKDMTKGVKVVVEEDRVYMDLFILVEYGMTIPDVAWKVQENVKNTVENMTGLNVEEVNLHVQGISFKKEAMPEEQ</sequence>
<evidence type="ECO:0000313" key="2">
    <source>
        <dbReference type="EMBL" id="KDR94106.1"/>
    </source>
</evidence>
<protein>
    <recommendedName>
        <fullName evidence="4">Alkaline shock protein 23</fullName>
    </recommendedName>
</protein>
<proteinExistence type="inferred from homology"/>
<evidence type="ECO:0000256" key="1">
    <source>
        <dbReference type="ARBA" id="ARBA00005721"/>
    </source>
</evidence>
<comment type="similarity">
    <text evidence="1">Belongs to the asp23 family.</text>
</comment>
<evidence type="ECO:0008006" key="4">
    <source>
        <dbReference type="Google" id="ProtNLM"/>
    </source>
</evidence>
<dbReference type="Pfam" id="PF03780">
    <property type="entry name" value="Asp23"/>
    <property type="match status" value="1"/>
</dbReference>
<dbReference type="AlphaFoldDB" id="A0A069RAR6"/>
<accession>A0A069RAR6</accession>
<dbReference type="EMBL" id="JJMM01000026">
    <property type="protein sequence ID" value="KDR94106.1"/>
    <property type="molecule type" value="Genomic_DNA"/>
</dbReference>
<gene>
    <name evidence="2" type="ORF">CLIT_23c03790</name>
</gene>